<dbReference type="STRING" id="1163406.A0A0L0MZ12"/>
<keyword evidence="2" id="KW-0560">Oxidoreductase</keyword>
<dbReference type="AlphaFoldDB" id="A0A0L0MZ12"/>
<keyword evidence="3" id="KW-1185">Reference proteome</keyword>
<reference evidence="2 3" key="1">
    <citation type="journal article" date="2015" name="BMC Genomics">
        <title>The genome of the truffle-parasite Tolypocladium ophioglossoides and the evolution of antifungal peptaibiotics.</title>
        <authorList>
            <person name="Quandt C.A."/>
            <person name="Bushley K.E."/>
            <person name="Spatafora J.W."/>
        </authorList>
    </citation>
    <scope>NUCLEOTIDE SEQUENCE [LARGE SCALE GENOMIC DNA]</scope>
    <source>
        <strain evidence="2 3">CBS 100239</strain>
    </source>
</reference>
<sequence length="316" mass="34746">MKTAQVLSWMLAAIATASAKHPKYNESIVVNVAPDFLRPTANSSDGTFSLVQHNGKDSGWTSARPHTHRLTHEHFYCARGRVELWGQKNATNATDEARLTDPDTQLTHIFHPGGFEYLFDVFSLGEFETSAISSPYIVIPADAQPSGPLTPELDVLFAGLDLYAAPEEALKWHNGANTLPNDPTEPYFVAKDYGPKYLNSDNGYKVIRPLATPEQATGGTIIMSPKLPNQSSSNATLPHHFALQMEDGQLVLSVNGYDSVSLLQGDVTFIPSGIPFTYHSTVPFTKFMYMNARAEGLDNQLLKKSVNWDFPAYPNA</sequence>
<dbReference type="InterPro" id="IPR011051">
    <property type="entry name" value="RmlC_Cupin_sf"/>
</dbReference>
<feature type="chain" id="PRO_5005544500" evidence="1">
    <location>
        <begin position="20"/>
        <end position="316"/>
    </location>
</feature>
<comment type="caution">
    <text evidence="2">The sequence shown here is derived from an EMBL/GenBank/DDBJ whole genome shotgun (WGS) entry which is preliminary data.</text>
</comment>
<gene>
    <name evidence="2" type="ORF">TOPH_08320</name>
</gene>
<dbReference type="OrthoDB" id="5370773at2759"/>
<organism evidence="2 3">
    <name type="scientific">Tolypocladium ophioglossoides (strain CBS 100239)</name>
    <name type="common">Snaketongue truffleclub</name>
    <name type="synonym">Elaphocordyceps ophioglossoides</name>
    <dbReference type="NCBI Taxonomy" id="1163406"/>
    <lineage>
        <taxon>Eukaryota</taxon>
        <taxon>Fungi</taxon>
        <taxon>Dikarya</taxon>
        <taxon>Ascomycota</taxon>
        <taxon>Pezizomycotina</taxon>
        <taxon>Sordariomycetes</taxon>
        <taxon>Hypocreomycetidae</taxon>
        <taxon>Hypocreales</taxon>
        <taxon>Ophiocordycipitaceae</taxon>
        <taxon>Tolypocladium</taxon>
    </lineage>
</organism>
<proteinExistence type="predicted"/>
<accession>A0A0L0MZ12</accession>
<dbReference type="InterPro" id="IPR014710">
    <property type="entry name" value="RmlC-like_jellyroll"/>
</dbReference>
<dbReference type="SUPFAM" id="SSF51182">
    <property type="entry name" value="RmlC-like cupins"/>
    <property type="match status" value="1"/>
</dbReference>
<feature type="signal peptide" evidence="1">
    <location>
        <begin position="1"/>
        <end position="19"/>
    </location>
</feature>
<evidence type="ECO:0000313" key="2">
    <source>
        <dbReference type="EMBL" id="KND87024.1"/>
    </source>
</evidence>
<dbReference type="Proteomes" id="UP000036947">
    <property type="component" value="Unassembled WGS sequence"/>
</dbReference>
<dbReference type="GO" id="GO:0051213">
    <property type="term" value="F:dioxygenase activity"/>
    <property type="evidence" value="ECO:0007669"/>
    <property type="project" value="UniProtKB-KW"/>
</dbReference>
<evidence type="ECO:0000256" key="1">
    <source>
        <dbReference type="SAM" id="SignalP"/>
    </source>
</evidence>
<evidence type="ECO:0000313" key="3">
    <source>
        <dbReference type="Proteomes" id="UP000036947"/>
    </source>
</evidence>
<keyword evidence="1" id="KW-0732">Signal</keyword>
<name>A0A0L0MZ12_TOLOC</name>
<dbReference type="EMBL" id="LFRF01000043">
    <property type="protein sequence ID" value="KND87024.1"/>
    <property type="molecule type" value="Genomic_DNA"/>
</dbReference>
<keyword evidence="2" id="KW-0223">Dioxygenase</keyword>
<protein>
    <submittedName>
        <fullName evidence="2">Quercetin 2,3-dioxygenase</fullName>
    </submittedName>
</protein>
<dbReference type="CDD" id="cd20281">
    <property type="entry name" value="cupin_QDO_C"/>
    <property type="match status" value="1"/>
</dbReference>
<dbReference type="Gene3D" id="2.60.120.10">
    <property type="entry name" value="Jelly Rolls"/>
    <property type="match status" value="2"/>
</dbReference>